<accession>A0A919YHK7</accession>
<proteinExistence type="predicted"/>
<comment type="caution">
    <text evidence="2">The sequence shown here is derived from an EMBL/GenBank/DDBJ whole genome shotgun (WGS) entry which is preliminary data.</text>
</comment>
<reference evidence="2 3" key="1">
    <citation type="submission" date="2021-03" db="EMBL/GenBank/DDBJ databases">
        <title>Antimicrobial resistance genes in bacteria isolated from Japanese honey, and their potential for conferring macrolide and lincosamide resistance in the American foulbrood pathogen Paenibacillus larvae.</title>
        <authorList>
            <person name="Okamoto M."/>
            <person name="Kumagai M."/>
            <person name="Kanamori H."/>
            <person name="Takamatsu D."/>
        </authorList>
    </citation>
    <scope>NUCLEOTIDE SEQUENCE [LARGE SCALE GENOMIC DNA]</scope>
    <source>
        <strain evidence="2 3">J34TS1</strain>
    </source>
</reference>
<evidence type="ECO:0000313" key="3">
    <source>
        <dbReference type="Proteomes" id="UP000682811"/>
    </source>
</evidence>
<dbReference type="Proteomes" id="UP000682811">
    <property type="component" value="Unassembled WGS sequence"/>
</dbReference>
<gene>
    <name evidence="2" type="ORF">J34TS1_35900</name>
</gene>
<organism evidence="2 3">
    <name type="scientific">Paenibacillus azoreducens</name>
    <dbReference type="NCBI Taxonomy" id="116718"/>
    <lineage>
        <taxon>Bacteria</taxon>
        <taxon>Bacillati</taxon>
        <taxon>Bacillota</taxon>
        <taxon>Bacilli</taxon>
        <taxon>Bacillales</taxon>
        <taxon>Paenibacillaceae</taxon>
        <taxon>Paenibacillus</taxon>
    </lineage>
</organism>
<name>A0A919YHK7_9BACL</name>
<dbReference type="AlphaFoldDB" id="A0A919YHK7"/>
<feature type="region of interest" description="Disordered" evidence="1">
    <location>
        <begin position="1"/>
        <end position="22"/>
    </location>
</feature>
<protein>
    <submittedName>
        <fullName evidence="2">Uncharacterized protein</fullName>
    </submittedName>
</protein>
<sequence length="73" mass="8264">MTIRDRTAGDSQIGYDENYTRQQEACRQRRADLQRGERKHFLSAAPSADKTTEGAFLIFGKALKLTQNFSIAI</sequence>
<evidence type="ECO:0000313" key="2">
    <source>
        <dbReference type="EMBL" id="GIO48825.1"/>
    </source>
</evidence>
<evidence type="ECO:0000256" key="1">
    <source>
        <dbReference type="SAM" id="MobiDB-lite"/>
    </source>
</evidence>
<dbReference type="EMBL" id="BORT01000016">
    <property type="protein sequence ID" value="GIO48825.1"/>
    <property type="molecule type" value="Genomic_DNA"/>
</dbReference>
<keyword evidence="3" id="KW-1185">Reference proteome</keyword>